<feature type="domain" description="PTS EIIB type-4" evidence="8">
    <location>
        <begin position="1"/>
        <end position="159"/>
    </location>
</feature>
<dbReference type="PROSITE" id="PS51101">
    <property type="entry name" value="PTS_EIIB_TYPE_4"/>
    <property type="match status" value="1"/>
</dbReference>
<organism evidence="9 10">
    <name type="scientific">Aerococcus sanguinicola</name>
    <dbReference type="NCBI Taxonomy" id="119206"/>
    <lineage>
        <taxon>Bacteria</taxon>
        <taxon>Bacillati</taxon>
        <taxon>Bacillota</taxon>
        <taxon>Bacilli</taxon>
        <taxon>Lactobacillales</taxon>
        <taxon>Aerococcaceae</taxon>
        <taxon>Aerococcus</taxon>
    </lineage>
</organism>
<keyword evidence="6" id="KW-0598">Phosphotransferase system</keyword>
<dbReference type="Pfam" id="PF03830">
    <property type="entry name" value="PTSIIB_sorb"/>
    <property type="match status" value="1"/>
</dbReference>
<keyword evidence="2" id="KW-0813">Transport</keyword>
<dbReference type="GO" id="GO:0016301">
    <property type="term" value="F:kinase activity"/>
    <property type="evidence" value="ECO:0007669"/>
    <property type="project" value="UniProtKB-KW"/>
</dbReference>
<proteinExistence type="predicted"/>
<dbReference type="Gene3D" id="3.40.35.10">
    <property type="entry name" value="Phosphotransferase system, sorbose subfamily IIB component"/>
    <property type="match status" value="1"/>
</dbReference>
<accession>A0A2I1MQ75</accession>
<evidence type="ECO:0000313" key="9">
    <source>
        <dbReference type="EMBL" id="PKZ22290.1"/>
    </source>
</evidence>
<dbReference type="CDD" id="cd00001">
    <property type="entry name" value="PTS_IIB_man"/>
    <property type="match status" value="1"/>
</dbReference>
<evidence type="ECO:0000256" key="7">
    <source>
        <dbReference type="ARBA" id="ARBA00022777"/>
    </source>
</evidence>
<evidence type="ECO:0000256" key="3">
    <source>
        <dbReference type="ARBA" id="ARBA00022490"/>
    </source>
</evidence>
<protein>
    <submittedName>
        <fullName evidence="9">PTS mannose/fructose/sorbose transporter subunit IIB</fullName>
    </submittedName>
</protein>
<keyword evidence="5" id="KW-0808">Transferase</keyword>
<keyword evidence="3" id="KW-0963">Cytoplasm</keyword>
<keyword evidence="4" id="KW-0762">Sugar transport</keyword>
<name>A0A2I1MQ75_9LACT</name>
<dbReference type="InterPro" id="IPR004720">
    <property type="entry name" value="PTS_IIB_sorbose-sp"/>
</dbReference>
<evidence type="ECO:0000256" key="4">
    <source>
        <dbReference type="ARBA" id="ARBA00022597"/>
    </source>
</evidence>
<evidence type="ECO:0000256" key="2">
    <source>
        <dbReference type="ARBA" id="ARBA00022448"/>
    </source>
</evidence>
<dbReference type="GO" id="GO:0008982">
    <property type="term" value="F:protein-N(PI)-phosphohistidine-sugar phosphotransferase activity"/>
    <property type="evidence" value="ECO:0007669"/>
    <property type="project" value="InterPro"/>
</dbReference>
<sequence>MIKLCRVDHRLLHGQVAMAWTSFLGANCYLIANDKVANDEVWKNTLRLAKPSNAKLVMKTIDDAIDALNSGVTDKYQLIILVESVKDAKKLADQVPDIKAINLGGQKFEEGRTQIGKAFFISTEDESALKKLAKRGLELDLRQVPSESKHDIGKEMLNK</sequence>
<dbReference type="RefSeq" id="WP_070486318.1">
    <property type="nucleotide sequence ID" value="NZ_CAJHKM010000001.1"/>
</dbReference>
<reference evidence="9 10" key="1">
    <citation type="submission" date="2017-12" db="EMBL/GenBank/DDBJ databases">
        <title>Phylogenetic diversity of female urinary microbiome.</title>
        <authorList>
            <person name="Thomas-White K."/>
            <person name="Wolfe A.J."/>
        </authorList>
    </citation>
    <scope>NUCLEOTIDE SEQUENCE [LARGE SCALE GENOMIC DNA]</scope>
    <source>
        <strain evidence="9 10">UMB0139</strain>
    </source>
</reference>
<gene>
    <name evidence="9" type="ORF">CYJ28_04035</name>
</gene>
<dbReference type="EMBL" id="PKGY01000002">
    <property type="protein sequence ID" value="PKZ22290.1"/>
    <property type="molecule type" value="Genomic_DNA"/>
</dbReference>
<comment type="caution">
    <text evidence="9">The sequence shown here is derived from an EMBL/GenBank/DDBJ whole genome shotgun (WGS) entry which is preliminary data.</text>
</comment>
<dbReference type="InterPro" id="IPR036667">
    <property type="entry name" value="PTS_IIB_sorbose-sp_sf"/>
</dbReference>
<evidence type="ECO:0000256" key="1">
    <source>
        <dbReference type="ARBA" id="ARBA00004496"/>
    </source>
</evidence>
<dbReference type="GO" id="GO:0009401">
    <property type="term" value="P:phosphoenolpyruvate-dependent sugar phosphotransferase system"/>
    <property type="evidence" value="ECO:0007669"/>
    <property type="project" value="UniProtKB-KW"/>
</dbReference>
<evidence type="ECO:0000256" key="6">
    <source>
        <dbReference type="ARBA" id="ARBA00022683"/>
    </source>
</evidence>
<evidence type="ECO:0000313" key="10">
    <source>
        <dbReference type="Proteomes" id="UP000234239"/>
    </source>
</evidence>
<keyword evidence="7" id="KW-0418">Kinase</keyword>
<dbReference type="SUPFAM" id="SSF52728">
    <property type="entry name" value="PTS IIb component"/>
    <property type="match status" value="1"/>
</dbReference>
<dbReference type="AlphaFoldDB" id="A0A2I1MQ75"/>
<dbReference type="Proteomes" id="UP000234239">
    <property type="component" value="Unassembled WGS sequence"/>
</dbReference>
<evidence type="ECO:0000256" key="5">
    <source>
        <dbReference type="ARBA" id="ARBA00022679"/>
    </source>
</evidence>
<dbReference type="GO" id="GO:0005737">
    <property type="term" value="C:cytoplasm"/>
    <property type="evidence" value="ECO:0007669"/>
    <property type="project" value="UniProtKB-SubCell"/>
</dbReference>
<evidence type="ECO:0000259" key="8">
    <source>
        <dbReference type="PROSITE" id="PS51101"/>
    </source>
</evidence>
<dbReference type="OrthoDB" id="9788818at2"/>
<comment type="subcellular location">
    <subcellularLocation>
        <location evidence="1">Cytoplasm</location>
    </subcellularLocation>
</comment>